<keyword evidence="1" id="KW-0812">Transmembrane</keyword>
<reference evidence="2 3" key="1">
    <citation type="submission" date="2018-07" db="EMBL/GenBank/DDBJ databases">
        <title>The draft genome of Phyllobacterium salinisoli.</title>
        <authorList>
            <person name="Liu L."/>
            <person name="Li L."/>
            <person name="Zhang X."/>
            <person name="Liang L."/>
        </authorList>
    </citation>
    <scope>NUCLEOTIDE SEQUENCE [LARGE SCALE GENOMIC DNA]</scope>
    <source>
        <strain evidence="2 3">LLAN61</strain>
    </source>
</reference>
<dbReference type="RefSeq" id="WP_114440713.1">
    <property type="nucleotide sequence ID" value="NZ_QOZG01000005.1"/>
</dbReference>
<dbReference type="EMBL" id="QOZG01000005">
    <property type="protein sequence ID" value="RCS23097.1"/>
    <property type="molecule type" value="Genomic_DNA"/>
</dbReference>
<evidence type="ECO:0000256" key="1">
    <source>
        <dbReference type="SAM" id="Phobius"/>
    </source>
</evidence>
<protein>
    <submittedName>
        <fullName evidence="2">DUF2214 domain-containing protein</fullName>
    </submittedName>
</protein>
<comment type="caution">
    <text evidence="2">The sequence shown here is derived from an EMBL/GenBank/DDBJ whole genome shotgun (WGS) entry which is preliminary data.</text>
</comment>
<dbReference type="OrthoDB" id="118399at2"/>
<sequence>MELLQALSEWPVAVALRRSTIAYILVNAAHIFFIGLLVGSIVTLDLRIFGLFKRFPLAVLGPPLQHMAAAGIVLATLTGFLLFSVRPATYIQNTAFLTKIGVVGLGIANALLINRSPQWRHALASGEITVPLRIAALLSVGFWAGAVIAGRWIGFL</sequence>
<evidence type="ECO:0000313" key="3">
    <source>
        <dbReference type="Proteomes" id="UP000253420"/>
    </source>
</evidence>
<feature type="transmembrane region" description="Helical" evidence="1">
    <location>
        <begin position="21"/>
        <end position="44"/>
    </location>
</feature>
<keyword evidence="3" id="KW-1185">Reference proteome</keyword>
<keyword evidence="1" id="KW-0472">Membrane</keyword>
<gene>
    <name evidence="2" type="ORF">DUT91_12260</name>
</gene>
<feature type="transmembrane region" description="Helical" evidence="1">
    <location>
        <begin position="95"/>
        <end position="114"/>
    </location>
</feature>
<dbReference type="Proteomes" id="UP000253420">
    <property type="component" value="Unassembled WGS sequence"/>
</dbReference>
<accession>A0A368K135</accession>
<feature type="transmembrane region" description="Helical" evidence="1">
    <location>
        <begin position="134"/>
        <end position="154"/>
    </location>
</feature>
<name>A0A368K135_9HYPH</name>
<proteinExistence type="predicted"/>
<feature type="transmembrane region" description="Helical" evidence="1">
    <location>
        <begin position="64"/>
        <end position="83"/>
    </location>
</feature>
<keyword evidence="1" id="KW-1133">Transmembrane helix</keyword>
<evidence type="ECO:0000313" key="2">
    <source>
        <dbReference type="EMBL" id="RCS23097.1"/>
    </source>
</evidence>
<organism evidence="2 3">
    <name type="scientific">Phyllobacterium salinisoli</name>
    <dbReference type="NCBI Taxonomy" id="1899321"/>
    <lineage>
        <taxon>Bacteria</taxon>
        <taxon>Pseudomonadati</taxon>
        <taxon>Pseudomonadota</taxon>
        <taxon>Alphaproteobacteria</taxon>
        <taxon>Hyphomicrobiales</taxon>
        <taxon>Phyllobacteriaceae</taxon>
        <taxon>Phyllobacterium</taxon>
    </lineage>
</organism>
<dbReference type="AlphaFoldDB" id="A0A368K135"/>